<dbReference type="EMBL" id="BPLQ01013610">
    <property type="protein sequence ID" value="GIY73396.1"/>
    <property type="molecule type" value="Genomic_DNA"/>
</dbReference>
<organism evidence="2 3">
    <name type="scientific">Caerostris darwini</name>
    <dbReference type="NCBI Taxonomy" id="1538125"/>
    <lineage>
        <taxon>Eukaryota</taxon>
        <taxon>Metazoa</taxon>
        <taxon>Ecdysozoa</taxon>
        <taxon>Arthropoda</taxon>
        <taxon>Chelicerata</taxon>
        <taxon>Arachnida</taxon>
        <taxon>Araneae</taxon>
        <taxon>Araneomorphae</taxon>
        <taxon>Entelegynae</taxon>
        <taxon>Araneoidea</taxon>
        <taxon>Araneidae</taxon>
        <taxon>Caerostris</taxon>
    </lineage>
</organism>
<gene>
    <name evidence="2" type="ORF">CDAR_493591</name>
</gene>
<dbReference type="AlphaFoldDB" id="A0AAV4VUC2"/>
<evidence type="ECO:0000256" key="1">
    <source>
        <dbReference type="SAM" id="MobiDB-lite"/>
    </source>
</evidence>
<proteinExistence type="predicted"/>
<feature type="compositionally biased region" description="Basic and acidic residues" evidence="1">
    <location>
        <begin position="1"/>
        <end position="27"/>
    </location>
</feature>
<feature type="compositionally biased region" description="Polar residues" evidence="1">
    <location>
        <begin position="66"/>
        <end position="82"/>
    </location>
</feature>
<dbReference type="Proteomes" id="UP001054837">
    <property type="component" value="Unassembled WGS sequence"/>
</dbReference>
<evidence type="ECO:0000313" key="3">
    <source>
        <dbReference type="Proteomes" id="UP001054837"/>
    </source>
</evidence>
<name>A0AAV4VUC2_9ARAC</name>
<evidence type="ECO:0000313" key="2">
    <source>
        <dbReference type="EMBL" id="GIY73396.1"/>
    </source>
</evidence>
<feature type="region of interest" description="Disordered" evidence="1">
    <location>
        <begin position="61"/>
        <end position="116"/>
    </location>
</feature>
<keyword evidence="3" id="KW-1185">Reference proteome</keyword>
<feature type="region of interest" description="Disordered" evidence="1">
    <location>
        <begin position="1"/>
        <end position="34"/>
    </location>
</feature>
<sequence length="138" mass="15415">MEKTSSQKESEPRSDEDGPSVDSDRRWVGKKKHNRIINTSICGVQQNESVEPLSQLLRYAKYGNAPTRSPCQTRRTPFPTANKSEREPPGTGSDRSQPLPSPPSVSVARADSFSPQRLTTLPTCQFRKQPWLKVTSFG</sequence>
<reference evidence="2 3" key="1">
    <citation type="submission" date="2021-06" db="EMBL/GenBank/DDBJ databases">
        <title>Caerostris darwini draft genome.</title>
        <authorList>
            <person name="Kono N."/>
            <person name="Arakawa K."/>
        </authorList>
    </citation>
    <scope>NUCLEOTIDE SEQUENCE [LARGE SCALE GENOMIC DNA]</scope>
</reference>
<protein>
    <submittedName>
        <fullName evidence="2">Uncharacterized protein</fullName>
    </submittedName>
</protein>
<accession>A0AAV4VUC2</accession>
<comment type="caution">
    <text evidence="2">The sequence shown here is derived from an EMBL/GenBank/DDBJ whole genome shotgun (WGS) entry which is preliminary data.</text>
</comment>